<feature type="compositionally biased region" description="Basic and acidic residues" evidence="1">
    <location>
        <begin position="73"/>
        <end position="89"/>
    </location>
</feature>
<dbReference type="AlphaFoldDB" id="A0A9E7JVQ6"/>
<accession>A0A9E7JVQ6</accession>
<dbReference type="Proteomes" id="UP001055439">
    <property type="component" value="Chromosome 4"/>
</dbReference>
<dbReference type="EMBL" id="CP097506">
    <property type="protein sequence ID" value="URD95445.1"/>
    <property type="molecule type" value="Genomic_DNA"/>
</dbReference>
<proteinExistence type="predicted"/>
<keyword evidence="3" id="KW-1185">Reference proteome</keyword>
<feature type="region of interest" description="Disordered" evidence="1">
    <location>
        <begin position="73"/>
        <end position="103"/>
    </location>
</feature>
<name>A0A9E7JVQ6_9LILI</name>
<sequence>MVQGFKLPFMLQQNFSDRCVKAMLPGLMDVEQIIHLNGQSTSGGFLLLAGSLLSTKVANMDFSPADCKFINRSSERTSDDHSMGGKQVEHAALPQKFQGFGKD</sequence>
<gene>
    <name evidence="2" type="ORF">MUK42_37246</name>
</gene>
<evidence type="ECO:0000313" key="3">
    <source>
        <dbReference type="Proteomes" id="UP001055439"/>
    </source>
</evidence>
<organism evidence="2 3">
    <name type="scientific">Musa troglodytarum</name>
    <name type="common">fe'i banana</name>
    <dbReference type="NCBI Taxonomy" id="320322"/>
    <lineage>
        <taxon>Eukaryota</taxon>
        <taxon>Viridiplantae</taxon>
        <taxon>Streptophyta</taxon>
        <taxon>Embryophyta</taxon>
        <taxon>Tracheophyta</taxon>
        <taxon>Spermatophyta</taxon>
        <taxon>Magnoliopsida</taxon>
        <taxon>Liliopsida</taxon>
        <taxon>Zingiberales</taxon>
        <taxon>Musaceae</taxon>
        <taxon>Musa</taxon>
    </lineage>
</organism>
<protein>
    <submittedName>
        <fullName evidence="2">Uncharacterized protein</fullName>
    </submittedName>
</protein>
<reference evidence="2" key="1">
    <citation type="submission" date="2022-05" db="EMBL/GenBank/DDBJ databases">
        <title>The Musa troglodytarum L. genome provides insights into the mechanism of non-climacteric behaviour and enrichment of carotenoids.</title>
        <authorList>
            <person name="Wang J."/>
        </authorList>
    </citation>
    <scope>NUCLEOTIDE SEQUENCE</scope>
    <source>
        <tissue evidence="2">Leaf</tissue>
    </source>
</reference>
<evidence type="ECO:0000313" key="2">
    <source>
        <dbReference type="EMBL" id="URD95445.1"/>
    </source>
</evidence>
<evidence type="ECO:0000256" key="1">
    <source>
        <dbReference type="SAM" id="MobiDB-lite"/>
    </source>
</evidence>